<name>C5LR42_PERM5</name>
<dbReference type="GeneID" id="9044117"/>
<dbReference type="InterPro" id="IPR011011">
    <property type="entry name" value="Znf_FYVE_PHD"/>
</dbReference>
<protein>
    <submittedName>
        <fullName evidence="1">Uncharacterized protein</fullName>
    </submittedName>
</protein>
<proteinExistence type="predicted"/>
<accession>C5LR42</accession>
<evidence type="ECO:0000313" key="1">
    <source>
        <dbReference type="EMBL" id="EER00927.1"/>
    </source>
</evidence>
<dbReference type="OMA" id="MMRIHND"/>
<dbReference type="AlphaFoldDB" id="C5LR42"/>
<dbReference type="SUPFAM" id="SSF57903">
    <property type="entry name" value="FYVE/PHD zinc finger"/>
    <property type="match status" value="1"/>
</dbReference>
<keyword evidence="2" id="KW-1185">Reference proteome</keyword>
<dbReference type="RefSeq" id="XP_002768209.1">
    <property type="nucleotide sequence ID" value="XM_002768163.1"/>
</dbReference>
<evidence type="ECO:0000313" key="2">
    <source>
        <dbReference type="Proteomes" id="UP000007800"/>
    </source>
</evidence>
<organism evidence="2">
    <name type="scientific">Perkinsus marinus (strain ATCC 50983 / TXsc)</name>
    <dbReference type="NCBI Taxonomy" id="423536"/>
    <lineage>
        <taxon>Eukaryota</taxon>
        <taxon>Sar</taxon>
        <taxon>Alveolata</taxon>
        <taxon>Perkinsozoa</taxon>
        <taxon>Perkinsea</taxon>
        <taxon>Perkinsida</taxon>
        <taxon>Perkinsidae</taxon>
        <taxon>Perkinsus</taxon>
    </lineage>
</organism>
<dbReference type="OrthoDB" id="417727at2759"/>
<dbReference type="Proteomes" id="UP000007800">
    <property type="component" value="Unassembled WGS sequence"/>
</dbReference>
<dbReference type="EMBL" id="GG684654">
    <property type="protein sequence ID" value="EER00927.1"/>
    <property type="molecule type" value="Genomic_DNA"/>
</dbReference>
<sequence>MASRDLSTLFCRERQQQQAQFSLERQWTFRHAVLRGDAKKLESLVDGEAAHAATSIRMATVSACEECGASLSRSFLGPSAKVCYLCHRLLCGRCRSFSGRPTSVLPRANSASSGICKLCESCATLVKLLQYHHNPLEGLPSKRQTMMRIHNDTCAATTEFDSVMRNYEGLARLVTQLGSTPPEIAAEVTPLEKAVNQRLRVLVELQREVAALQSTNATDTRVQSGLLRWLRNTINDAKFQIAVSRKMLRTETRPQ</sequence>
<reference evidence="1 2" key="1">
    <citation type="submission" date="2008-07" db="EMBL/GenBank/DDBJ databases">
        <authorList>
            <person name="El-Sayed N."/>
            <person name="Caler E."/>
            <person name="Inman J."/>
            <person name="Amedeo P."/>
            <person name="Hass B."/>
            <person name="Wortman J."/>
        </authorList>
    </citation>
    <scope>NUCLEOTIDE SEQUENCE [LARGE SCALE GENOMIC DNA]</scope>
    <source>
        <strain evidence="2">ATCC 50983 / TXsc</strain>
    </source>
</reference>
<gene>
    <name evidence="1" type="ORF">Pmar_PMAR002999</name>
</gene>
<dbReference type="InParanoid" id="C5LR42"/>